<dbReference type="EMBL" id="RDQH01000343">
    <property type="protein sequence ID" value="RXH69469.1"/>
    <property type="molecule type" value="Genomic_DNA"/>
</dbReference>
<organism evidence="1 2">
    <name type="scientific">Malus domestica</name>
    <name type="common">Apple</name>
    <name type="synonym">Pyrus malus</name>
    <dbReference type="NCBI Taxonomy" id="3750"/>
    <lineage>
        <taxon>Eukaryota</taxon>
        <taxon>Viridiplantae</taxon>
        <taxon>Streptophyta</taxon>
        <taxon>Embryophyta</taxon>
        <taxon>Tracheophyta</taxon>
        <taxon>Spermatophyta</taxon>
        <taxon>Magnoliopsida</taxon>
        <taxon>eudicotyledons</taxon>
        <taxon>Gunneridae</taxon>
        <taxon>Pentapetalae</taxon>
        <taxon>rosids</taxon>
        <taxon>fabids</taxon>
        <taxon>Rosales</taxon>
        <taxon>Rosaceae</taxon>
        <taxon>Amygdaloideae</taxon>
        <taxon>Maleae</taxon>
        <taxon>Malus</taxon>
    </lineage>
</organism>
<evidence type="ECO:0000313" key="1">
    <source>
        <dbReference type="EMBL" id="RXH69469.1"/>
    </source>
</evidence>
<keyword evidence="2" id="KW-1185">Reference proteome</keyword>
<protein>
    <submittedName>
        <fullName evidence="1">Uncharacterized protein</fullName>
    </submittedName>
</protein>
<comment type="caution">
    <text evidence="1">The sequence shown here is derived from an EMBL/GenBank/DDBJ whole genome shotgun (WGS) entry which is preliminary data.</text>
</comment>
<accession>A0A498HEM7</accession>
<dbReference type="AlphaFoldDB" id="A0A498HEM7"/>
<gene>
    <name evidence="1" type="ORF">DVH24_037253</name>
</gene>
<sequence>MDRWGRSPLGCPVISCRALSLTIVADDDINDVVQQKPGPTHVQLTEPTAHEVAANIREDEVGAKAEENERKTITYQKQYLITYVRRQRTWELPCLGGIKWCAFCILRALGFDKKTCS</sequence>
<evidence type="ECO:0000313" key="2">
    <source>
        <dbReference type="Proteomes" id="UP000290289"/>
    </source>
</evidence>
<reference evidence="1 2" key="1">
    <citation type="submission" date="2018-10" db="EMBL/GenBank/DDBJ databases">
        <title>A high-quality apple genome assembly.</title>
        <authorList>
            <person name="Hu J."/>
        </authorList>
    </citation>
    <scope>NUCLEOTIDE SEQUENCE [LARGE SCALE GENOMIC DNA]</scope>
    <source>
        <strain evidence="2">cv. HFTH1</strain>
        <tissue evidence="1">Young leaf</tissue>
    </source>
</reference>
<dbReference type="Proteomes" id="UP000290289">
    <property type="component" value="Chromosome 17"/>
</dbReference>
<proteinExistence type="predicted"/>
<name>A0A498HEM7_MALDO</name>